<dbReference type="AlphaFoldDB" id="A0A554JAF6"/>
<feature type="domain" description="UDP-glucose/GDP-mannose dehydrogenase dimerisation" evidence="9">
    <location>
        <begin position="202"/>
        <end position="295"/>
    </location>
</feature>
<feature type="binding site" evidence="8">
    <location>
        <position position="268"/>
    </location>
    <ligand>
        <name>NAD(+)</name>
        <dbReference type="ChEBI" id="CHEBI:57540"/>
    </ligand>
</feature>
<proteinExistence type="inferred from homology"/>
<feature type="active site" description="Nucleophile" evidence="6">
    <location>
        <position position="265"/>
    </location>
</feature>
<dbReference type="Proteomes" id="UP000316253">
    <property type="component" value="Unassembled WGS sequence"/>
</dbReference>
<dbReference type="PIRSF" id="PIRSF000124">
    <property type="entry name" value="UDPglc_GDPman_dh"/>
    <property type="match status" value="1"/>
</dbReference>
<keyword evidence="5 8" id="KW-0520">NAD</keyword>
<protein>
    <recommendedName>
        <fullName evidence="3 5">UDP-glucose 6-dehydrogenase</fullName>
        <ecNumber evidence="3 5">1.1.1.22</ecNumber>
    </recommendedName>
</protein>
<feature type="binding site" evidence="7">
    <location>
        <position position="262"/>
    </location>
    <ligand>
        <name>substrate</name>
    </ligand>
</feature>
<comment type="similarity">
    <text evidence="2 5">Belongs to the UDP-glucose/GDP-mannose dehydrogenase family.</text>
</comment>
<feature type="binding site" evidence="7">
    <location>
        <position position="208"/>
    </location>
    <ligand>
        <name>substrate</name>
    </ligand>
</feature>
<comment type="caution">
    <text evidence="11">The sequence shown here is derived from an EMBL/GenBank/DDBJ whole genome shotgun (WGS) entry which is preliminary data.</text>
</comment>
<sequence length="307" mass="33088">MKITMIGGVGYVGLVSGACLADLGNQVICTGRDQQKIDRLKEGISPIYEPGLEEVLAHNIREGRLDFTTNNQEAIQASDIIFITVGTPSAADGSADLSQIDTAAREIAAALNAETEPRYRIIVNKSTVPIGTGERVRSIIAETYAGEFDVVSNPEFLREGSAVEDFSKPDRVVIGAESAKALELMTELYVPQQAPILTTNLKTAEMIKYASNSFLATSISFINSLANLCEVVGADVTKVAEGMRYDARIGARAFLDAGIGYGGACFPKDVKALVHIGQENQIPLTILEAVEAVNQLQRWQPWIRPIS</sequence>
<organism evidence="11 12">
    <name type="scientific">Candidatus Berkelbacteria bacterium Gr01-1014_85</name>
    <dbReference type="NCBI Taxonomy" id="2017150"/>
    <lineage>
        <taxon>Bacteria</taxon>
        <taxon>Candidatus Berkelbacteria</taxon>
    </lineage>
</organism>
<dbReference type="NCBIfam" id="TIGR03026">
    <property type="entry name" value="NDP-sugDHase"/>
    <property type="match status" value="1"/>
</dbReference>
<dbReference type="UniPathway" id="UPA00038">
    <property type="reaction ID" value="UER00491"/>
</dbReference>
<dbReference type="GO" id="GO:0000271">
    <property type="term" value="P:polysaccharide biosynthetic process"/>
    <property type="evidence" value="ECO:0007669"/>
    <property type="project" value="InterPro"/>
</dbReference>
<dbReference type="InterPro" id="IPR028357">
    <property type="entry name" value="UDPglc_DH_bac"/>
</dbReference>
<dbReference type="GO" id="GO:0003979">
    <property type="term" value="F:UDP-glucose 6-dehydrogenase activity"/>
    <property type="evidence" value="ECO:0007669"/>
    <property type="project" value="UniProtKB-EC"/>
</dbReference>
<dbReference type="InterPro" id="IPR008927">
    <property type="entry name" value="6-PGluconate_DH-like_C_sf"/>
</dbReference>
<dbReference type="EMBL" id="VMFD01000052">
    <property type="protein sequence ID" value="TSC65260.1"/>
    <property type="molecule type" value="Genomic_DNA"/>
</dbReference>
<dbReference type="GO" id="GO:0006065">
    <property type="term" value="P:UDP-glucuronate biosynthetic process"/>
    <property type="evidence" value="ECO:0007669"/>
    <property type="project" value="UniProtKB-UniPathway"/>
</dbReference>
<dbReference type="InterPro" id="IPR036291">
    <property type="entry name" value="NAD(P)-bd_dom_sf"/>
</dbReference>
<dbReference type="GO" id="GO:0051287">
    <property type="term" value="F:NAD binding"/>
    <property type="evidence" value="ECO:0007669"/>
    <property type="project" value="InterPro"/>
</dbReference>
<evidence type="ECO:0000256" key="2">
    <source>
        <dbReference type="ARBA" id="ARBA00006601"/>
    </source>
</evidence>
<evidence type="ECO:0000256" key="6">
    <source>
        <dbReference type="PIRSR" id="PIRSR500134-1"/>
    </source>
</evidence>
<accession>A0A554JAF6</accession>
<evidence type="ECO:0000313" key="11">
    <source>
        <dbReference type="EMBL" id="TSC65260.1"/>
    </source>
</evidence>
<dbReference type="InterPro" id="IPR014026">
    <property type="entry name" value="UDP-Glc/GDP-Man_DH_dimer"/>
</dbReference>
<evidence type="ECO:0000256" key="7">
    <source>
        <dbReference type="PIRSR" id="PIRSR500134-2"/>
    </source>
</evidence>
<feature type="binding site" evidence="7">
    <location>
        <begin position="156"/>
        <end position="159"/>
    </location>
    <ligand>
        <name>substrate</name>
    </ligand>
</feature>
<feature type="domain" description="UDP-glucose/GDP-mannose dehydrogenase N-terminal" evidence="10">
    <location>
        <begin position="1"/>
        <end position="188"/>
    </location>
</feature>
<reference evidence="11 12" key="1">
    <citation type="submission" date="2017-08" db="EMBL/GenBank/DDBJ databases">
        <title>Mechanisms for carbon and nitrogen cycling indicate functional differentiation within the Candidate Phyla Radiation.</title>
        <authorList>
            <person name="Danczak R.E."/>
            <person name="Johnston M.D."/>
            <person name="Kenah C."/>
            <person name="Slattery M."/>
            <person name="Wrighton K.C."/>
            <person name="Wilkins M.J."/>
        </authorList>
    </citation>
    <scope>NUCLEOTIDE SEQUENCE [LARGE SCALE GENOMIC DNA]</scope>
    <source>
        <strain evidence="11">Gr01-1014_85</strain>
    </source>
</reference>
<evidence type="ECO:0000256" key="1">
    <source>
        <dbReference type="ARBA" id="ARBA00004701"/>
    </source>
</evidence>
<dbReference type="EC" id="1.1.1.22" evidence="3 5"/>
<dbReference type="InterPro" id="IPR001732">
    <property type="entry name" value="UDP-Glc/GDP-Man_DH_N"/>
</dbReference>
<feature type="binding site" evidence="8">
    <location>
        <position position="87"/>
    </location>
    <ligand>
        <name>NAD(+)</name>
        <dbReference type="ChEBI" id="CHEBI:57540"/>
    </ligand>
</feature>
<evidence type="ECO:0000256" key="4">
    <source>
        <dbReference type="ARBA" id="ARBA00047473"/>
    </source>
</evidence>
<evidence type="ECO:0000256" key="5">
    <source>
        <dbReference type="PIRNR" id="PIRNR000124"/>
    </source>
</evidence>
<gene>
    <name evidence="11" type="ORF">CEO22_535</name>
</gene>
<dbReference type="InterPro" id="IPR017476">
    <property type="entry name" value="UDP-Glc/GDP-Man"/>
</dbReference>
<comment type="catalytic activity">
    <reaction evidence="4 5">
        <text>UDP-alpha-D-glucose + 2 NAD(+) + H2O = UDP-alpha-D-glucuronate + 2 NADH + 3 H(+)</text>
        <dbReference type="Rhea" id="RHEA:23596"/>
        <dbReference type="ChEBI" id="CHEBI:15377"/>
        <dbReference type="ChEBI" id="CHEBI:15378"/>
        <dbReference type="ChEBI" id="CHEBI:57540"/>
        <dbReference type="ChEBI" id="CHEBI:57945"/>
        <dbReference type="ChEBI" id="CHEBI:58052"/>
        <dbReference type="ChEBI" id="CHEBI:58885"/>
        <dbReference type="EC" id="1.1.1.22"/>
    </reaction>
</comment>
<dbReference type="PIRSF" id="PIRSF500134">
    <property type="entry name" value="UDPglc_DH_bac"/>
    <property type="match status" value="1"/>
</dbReference>
<feature type="binding site" evidence="7">
    <location>
        <begin position="254"/>
        <end position="258"/>
    </location>
    <ligand>
        <name>substrate</name>
    </ligand>
</feature>
<dbReference type="PANTHER" id="PTHR43750">
    <property type="entry name" value="UDP-GLUCOSE 6-DEHYDROGENASE TUAD"/>
    <property type="match status" value="1"/>
</dbReference>
<dbReference type="PROSITE" id="PS51257">
    <property type="entry name" value="PROKAR_LIPOPROTEIN"/>
    <property type="match status" value="1"/>
</dbReference>
<dbReference type="SUPFAM" id="SSF51735">
    <property type="entry name" value="NAD(P)-binding Rossmann-fold domains"/>
    <property type="match status" value="1"/>
</dbReference>
<dbReference type="PANTHER" id="PTHR43750:SF3">
    <property type="entry name" value="UDP-GLUCOSE 6-DEHYDROGENASE TUAD"/>
    <property type="match status" value="1"/>
</dbReference>
<evidence type="ECO:0000259" key="9">
    <source>
        <dbReference type="Pfam" id="PF00984"/>
    </source>
</evidence>
<feature type="binding site" evidence="8">
    <location>
        <position position="36"/>
    </location>
    <ligand>
        <name>NAD(+)</name>
        <dbReference type="ChEBI" id="CHEBI:57540"/>
    </ligand>
</feature>
<dbReference type="SUPFAM" id="SSF48179">
    <property type="entry name" value="6-phosphogluconate dehydrogenase C-terminal domain-like"/>
    <property type="match status" value="1"/>
</dbReference>
<evidence type="ECO:0000256" key="8">
    <source>
        <dbReference type="PIRSR" id="PIRSR500134-3"/>
    </source>
</evidence>
<evidence type="ECO:0000313" key="12">
    <source>
        <dbReference type="Proteomes" id="UP000316253"/>
    </source>
</evidence>
<feature type="binding site" evidence="8">
    <location>
        <position position="159"/>
    </location>
    <ligand>
        <name>NAD(+)</name>
        <dbReference type="ChEBI" id="CHEBI:57540"/>
    </ligand>
</feature>
<dbReference type="Gene3D" id="3.40.50.720">
    <property type="entry name" value="NAD(P)-binding Rossmann-like Domain"/>
    <property type="match status" value="2"/>
</dbReference>
<keyword evidence="5" id="KW-0560">Oxidoreductase</keyword>
<dbReference type="Gene3D" id="1.20.5.100">
    <property type="entry name" value="Cytochrome c1, transmembrane anchor, C-terminal"/>
    <property type="match status" value="1"/>
</dbReference>
<dbReference type="Pfam" id="PF03721">
    <property type="entry name" value="UDPG_MGDP_dh_N"/>
    <property type="match status" value="1"/>
</dbReference>
<comment type="pathway">
    <text evidence="1">Nucleotide-sugar biosynthesis; UDP-alpha-D-glucuronate biosynthesis; UDP-alpha-D-glucuronate from UDP-alpha-D-glucose: step 1/1.</text>
</comment>
<evidence type="ECO:0000259" key="10">
    <source>
        <dbReference type="Pfam" id="PF03721"/>
    </source>
</evidence>
<name>A0A554JAF6_9BACT</name>
<evidence type="ECO:0000256" key="3">
    <source>
        <dbReference type="ARBA" id="ARBA00012954"/>
    </source>
</evidence>
<feature type="binding site" evidence="8">
    <location>
        <position position="127"/>
    </location>
    <ligand>
        <name>NAD(+)</name>
        <dbReference type="ChEBI" id="CHEBI:57540"/>
    </ligand>
</feature>
<dbReference type="Pfam" id="PF00984">
    <property type="entry name" value="UDPG_MGDP_dh"/>
    <property type="match status" value="1"/>
</dbReference>